<sequence length="42" mass="4593">MPMLGLEEFASAVADSFYHNMLYQSSRGSLFAAAAHRFAPSI</sequence>
<evidence type="ECO:0000313" key="2">
    <source>
        <dbReference type="Proteomes" id="UP000253606"/>
    </source>
</evidence>
<name>A0A2Z5G5U7_9BACT</name>
<reference evidence="1 2" key="1">
    <citation type="journal article" date="2018" name="Front. Microbiol.">
        <title>Hydrolytic Capabilities as a Key to Environmental Success: Chitinolytic and Cellulolytic Acidobacteria From Acidic Sub-arctic Soils and Boreal Peatlands.</title>
        <authorList>
            <person name="Belova S.E."/>
            <person name="Ravin N.V."/>
            <person name="Pankratov T.A."/>
            <person name="Rakitin A.L."/>
            <person name="Ivanova A.A."/>
            <person name="Beletsky A.V."/>
            <person name="Mardanov A.V."/>
            <person name="Sinninghe Damste J.S."/>
            <person name="Dedysh S.N."/>
        </authorList>
    </citation>
    <scope>NUCLEOTIDE SEQUENCE [LARGE SCALE GENOMIC DNA]</scope>
    <source>
        <strain evidence="1 2">SBC82</strain>
    </source>
</reference>
<organism evidence="1 2">
    <name type="scientific">Acidisarcina polymorpha</name>
    <dbReference type="NCBI Taxonomy" id="2211140"/>
    <lineage>
        <taxon>Bacteria</taxon>
        <taxon>Pseudomonadati</taxon>
        <taxon>Acidobacteriota</taxon>
        <taxon>Terriglobia</taxon>
        <taxon>Terriglobales</taxon>
        <taxon>Acidobacteriaceae</taxon>
        <taxon>Acidisarcina</taxon>
    </lineage>
</organism>
<evidence type="ECO:0000313" key="1">
    <source>
        <dbReference type="EMBL" id="AXC13926.1"/>
    </source>
</evidence>
<proteinExistence type="predicted"/>
<protein>
    <submittedName>
        <fullName evidence="1">Uncharacterized protein</fullName>
    </submittedName>
</protein>
<dbReference type="AlphaFoldDB" id="A0A2Z5G5U7"/>
<accession>A0A2Z5G5U7</accession>
<dbReference type="Proteomes" id="UP000253606">
    <property type="component" value="Chromosome"/>
</dbReference>
<dbReference type="KEGG" id="abas:ACPOL_4656"/>
<keyword evidence="2" id="KW-1185">Reference proteome</keyword>
<gene>
    <name evidence="1" type="ORF">ACPOL_4656</name>
</gene>
<dbReference type="EMBL" id="CP030840">
    <property type="protein sequence ID" value="AXC13926.1"/>
    <property type="molecule type" value="Genomic_DNA"/>
</dbReference>